<evidence type="ECO:0000313" key="2">
    <source>
        <dbReference type="EMBL" id="SEG71565.1"/>
    </source>
</evidence>
<feature type="domain" description="RepB-like DNA primase" evidence="1">
    <location>
        <begin position="30"/>
        <end position="169"/>
    </location>
</feature>
<keyword evidence="3" id="KW-1185">Reference proteome</keyword>
<dbReference type="OrthoDB" id="6008408at2"/>
<protein>
    <submittedName>
        <fullName evidence="2">RepB DNA-primase</fullName>
    </submittedName>
</protein>
<sequence length="316" mass="35245">MSQIAATFLRRCFAPEETIALLLRSQDGSAPMQRVVRVEQVLESRYMAWLSYENQHGRNNIYVAANPLRPGSRKRTKECIASVRHLYLDIDTDGDVRLAALRASELVPPATSILSTSPGKYQVLWRVEGFDLVQQEQMLKLLALAFGGDPACTDCNRVLRVPGLLNRKYDPPYKVTVEYPDDSVWTPNDFQLEAGAVDAMLPGNTSGYRNPPLKHSHSESDWAWVLHELAQGKDAVTLTHELASRRSDKPNPLYYAQRTIDVASARLWLIEGSSLGDIIAMLEARRCSEIPAAVCSARAREIATTAQHMIANRKSA</sequence>
<dbReference type="AlphaFoldDB" id="A0A1H6CFX8"/>
<organism evidence="2 3">
    <name type="scientific">Bryocella elongata</name>
    <dbReference type="NCBI Taxonomy" id="863522"/>
    <lineage>
        <taxon>Bacteria</taxon>
        <taxon>Pseudomonadati</taxon>
        <taxon>Acidobacteriota</taxon>
        <taxon>Terriglobia</taxon>
        <taxon>Terriglobales</taxon>
        <taxon>Acidobacteriaceae</taxon>
        <taxon>Bryocella</taxon>
    </lineage>
</organism>
<evidence type="ECO:0000313" key="3">
    <source>
        <dbReference type="Proteomes" id="UP000236728"/>
    </source>
</evidence>
<proteinExistence type="predicted"/>
<dbReference type="EMBL" id="FNVA01000010">
    <property type="protein sequence ID" value="SEG71565.1"/>
    <property type="molecule type" value="Genomic_DNA"/>
</dbReference>
<dbReference type="InterPro" id="IPR039459">
    <property type="entry name" value="RepB-like_DNA_primase_dom"/>
</dbReference>
<accession>A0A1H6CFX8</accession>
<name>A0A1H6CFX8_9BACT</name>
<evidence type="ECO:0000259" key="1">
    <source>
        <dbReference type="Pfam" id="PF16793"/>
    </source>
</evidence>
<dbReference type="Pfam" id="PF16793">
    <property type="entry name" value="RepB_primase"/>
    <property type="match status" value="1"/>
</dbReference>
<reference evidence="2 3" key="1">
    <citation type="submission" date="2016-10" db="EMBL/GenBank/DDBJ databases">
        <authorList>
            <person name="de Groot N.N."/>
        </authorList>
    </citation>
    <scope>NUCLEOTIDE SEQUENCE [LARGE SCALE GENOMIC DNA]</scope>
    <source>
        <strain evidence="2 3">DSM 22489</strain>
    </source>
</reference>
<dbReference type="Proteomes" id="UP000236728">
    <property type="component" value="Unassembled WGS sequence"/>
</dbReference>
<dbReference type="Gene3D" id="3.30.70.1790">
    <property type="entry name" value="RepB DNA-primase, N-terminal domain"/>
    <property type="match status" value="1"/>
</dbReference>
<dbReference type="RefSeq" id="WP_103935332.1">
    <property type="nucleotide sequence ID" value="NZ_FNVA01000010.1"/>
</dbReference>
<gene>
    <name evidence="2" type="ORF">SAMN05421819_4500</name>
</gene>